<keyword evidence="3" id="KW-1185">Reference proteome</keyword>
<accession>A0A4Q1JUH4</accession>
<dbReference type="EMBL" id="SAWZ01000005">
    <property type="protein sequence ID" value="RXR05352.1"/>
    <property type="molecule type" value="Genomic_DNA"/>
</dbReference>
<name>A0A4Q1JUH4_9GAMM</name>
<evidence type="ECO:0000256" key="1">
    <source>
        <dbReference type="SAM" id="Phobius"/>
    </source>
</evidence>
<proteinExistence type="predicted"/>
<reference evidence="2 3" key="1">
    <citation type="submission" date="2019-01" db="EMBL/GenBank/DDBJ databases">
        <title>Pseudoxanthomonas composti sp. nov., isolated from compost.</title>
        <authorList>
            <person name="Yang G."/>
        </authorList>
    </citation>
    <scope>NUCLEOTIDE SEQUENCE [LARGE SCALE GENOMIC DNA]</scope>
    <source>
        <strain evidence="2 3">GSS15</strain>
    </source>
</reference>
<feature type="transmembrane region" description="Helical" evidence="1">
    <location>
        <begin position="38"/>
        <end position="58"/>
    </location>
</feature>
<keyword evidence="1" id="KW-1133">Transmembrane helix</keyword>
<dbReference type="AlphaFoldDB" id="A0A4Q1JUH4"/>
<evidence type="ECO:0000313" key="2">
    <source>
        <dbReference type="EMBL" id="RXR05352.1"/>
    </source>
</evidence>
<comment type="caution">
    <text evidence="2">The sequence shown here is derived from an EMBL/GenBank/DDBJ whole genome shotgun (WGS) entry which is preliminary data.</text>
</comment>
<evidence type="ECO:0000313" key="3">
    <source>
        <dbReference type="Proteomes" id="UP000289784"/>
    </source>
</evidence>
<keyword evidence="1" id="KW-0812">Transmembrane</keyword>
<dbReference type="RefSeq" id="WP_129471356.1">
    <property type="nucleotide sequence ID" value="NZ_SAWZ01000005.1"/>
</dbReference>
<organism evidence="2 3">
    <name type="scientific">Pseudoxanthomonas composti</name>
    <dbReference type="NCBI Taxonomy" id="2137479"/>
    <lineage>
        <taxon>Bacteria</taxon>
        <taxon>Pseudomonadati</taxon>
        <taxon>Pseudomonadota</taxon>
        <taxon>Gammaproteobacteria</taxon>
        <taxon>Lysobacterales</taxon>
        <taxon>Lysobacteraceae</taxon>
        <taxon>Pseudoxanthomonas</taxon>
    </lineage>
</organism>
<feature type="transmembrane region" description="Helical" evidence="1">
    <location>
        <begin position="64"/>
        <end position="88"/>
    </location>
</feature>
<dbReference type="Proteomes" id="UP000289784">
    <property type="component" value="Unassembled WGS sequence"/>
</dbReference>
<keyword evidence="1" id="KW-0472">Membrane</keyword>
<sequence>MQYADRSADLSRQFVRQANEAMANARSRMTLSARAARSLRRGTLILGLMAATLTAMQLQTVGLWHALASAFGVLVISTGLGLMAELLLGSGRLAQAPTQR</sequence>
<protein>
    <submittedName>
        <fullName evidence="2">Uncharacterized protein</fullName>
    </submittedName>
</protein>
<gene>
    <name evidence="2" type="ORF">EPA99_11475</name>
</gene>